<dbReference type="AlphaFoldDB" id="A0A940P2S0"/>
<accession>A0A940P2S0</accession>
<organism evidence="2 3">
    <name type="scientific">Vagococcus allomyrinae</name>
    <dbReference type="NCBI Taxonomy" id="2794353"/>
    <lineage>
        <taxon>Bacteria</taxon>
        <taxon>Bacillati</taxon>
        <taxon>Bacillota</taxon>
        <taxon>Bacilli</taxon>
        <taxon>Lactobacillales</taxon>
        <taxon>Enterococcaceae</taxon>
        <taxon>Vagococcus</taxon>
    </lineage>
</organism>
<dbReference type="Pfam" id="PF13302">
    <property type="entry name" value="Acetyltransf_3"/>
    <property type="match status" value="1"/>
</dbReference>
<evidence type="ECO:0000313" key="3">
    <source>
        <dbReference type="Proteomes" id="UP000674938"/>
    </source>
</evidence>
<dbReference type="EMBL" id="JAEEGA010000002">
    <property type="protein sequence ID" value="MBP1039980.1"/>
    <property type="molecule type" value="Genomic_DNA"/>
</dbReference>
<sequence length="187" mass="21374">MKSYQLILAEHQILETERLVLRPVTLEDAADMYEYASDEETTTYVFDKHKTIEDTRENLATYFLSKPLGTYGIILKDQQKMIGTIDIRIDEANRKAELGYTLNRAFWGQGLTTEAGQKMLWLAFDKLCLNRVEAKHDERNPASGRVMAKLGMVKEAVLRNDAILKGEVTTTVICGITKEDYFNSQEQ</sequence>
<dbReference type="PROSITE" id="PS51186">
    <property type="entry name" value="GNAT"/>
    <property type="match status" value="1"/>
</dbReference>
<dbReference type="InterPro" id="IPR051531">
    <property type="entry name" value="N-acetyltransferase"/>
</dbReference>
<evidence type="ECO:0000313" key="2">
    <source>
        <dbReference type="EMBL" id="MBP1039980.1"/>
    </source>
</evidence>
<name>A0A940P2S0_9ENTE</name>
<keyword evidence="3" id="KW-1185">Reference proteome</keyword>
<dbReference type="PANTHER" id="PTHR43792">
    <property type="entry name" value="GNAT FAMILY, PUTATIVE (AFU_ORTHOLOGUE AFUA_3G00765)-RELATED-RELATED"/>
    <property type="match status" value="1"/>
</dbReference>
<dbReference type="GO" id="GO:0016747">
    <property type="term" value="F:acyltransferase activity, transferring groups other than amino-acyl groups"/>
    <property type="evidence" value="ECO:0007669"/>
    <property type="project" value="InterPro"/>
</dbReference>
<comment type="caution">
    <text evidence="2">The sequence shown here is derived from an EMBL/GenBank/DDBJ whole genome shotgun (WGS) entry which is preliminary data.</text>
</comment>
<reference evidence="2" key="1">
    <citation type="submission" date="2020-12" db="EMBL/GenBank/DDBJ databases">
        <title>Vagococcus allomyrinae sp. nov. and Enterococcus lavae sp. nov., isolated from the larvae of Allomyrina dichotoma.</title>
        <authorList>
            <person name="Lee S.D."/>
        </authorList>
    </citation>
    <scope>NUCLEOTIDE SEQUENCE</scope>
    <source>
        <strain evidence="2">BWB3-3</strain>
    </source>
</reference>
<dbReference type="InterPro" id="IPR016181">
    <property type="entry name" value="Acyl_CoA_acyltransferase"/>
</dbReference>
<dbReference type="SUPFAM" id="SSF55729">
    <property type="entry name" value="Acyl-CoA N-acyltransferases (Nat)"/>
    <property type="match status" value="1"/>
</dbReference>
<dbReference type="Gene3D" id="3.40.630.30">
    <property type="match status" value="1"/>
</dbReference>
<evidence type="ECO:0000259" key="1">
    <source>
        <dbReference type="PROSITE" id="PS51186"/>
    </source>
</evidence>
<gene>
    <name evidence="2" type="ORF">I6N95_03040</name>
</gene>
<dbReference type="RefSeq" id="WP_209524880.1">
    <property type="nucleotide sequence ID" value="NZ_JAEEGA010000002.1"/>
</dbReference>
<feature type="domain" description="N-acetyltransferase" evidence="1">
    <location>
        <begin position="19"/>
        <end position="179"/>
    </location>
</feature>
<protein>
    <submittedName>
        <fullName evidence="2">GNAT family N-acetyltransferase</fullName>
    </submittedName>
</protein>
<dbReference type="InterPro" id="IPR000182">
    <property type="entry name" value="GNAT_dom"/>
</dbReference>
<dbReference type="Proteomes" id="UP000674938">
    <property type="component" value="Unassembled WGS sequence"/>
</dbReference>
<proteinExistence type="predicted"/>